<dbReference type="OrthoDB" id="9814553at2"/>
<reference evidence="2" key="2">
    <citation type="submission" date="2020-10" db="EMBL/GenBank/DDBJ databases">
        <title>Comparative genomics of the Acetobacterium genus.</title>
        <authorList>
            <person name="Marshall C."/>
            <person name="May H."/>
            <person name="Norman S."/>
        </authorList>
    </citation>
    <scope>NUCLEOTIDE SEQUENCE</scope>
    <source>
        <strain evidence="2">DER-2019</strain>
    </source>
</reference>
<dbReference type="CDD" id="cd00093">
    <property type="entry name" value="HTH_XRE"/>
    <property type="match status" value="1"/>
</dbReference>
<gene>
    <name evidence="2" type="ORF">GH810_14285</name>
</gene>
<reference evidence="2" key="1">
    <citation type="submission" date="2019-10" db="EMBL/GenBank/DDBJ databases">
        <authorList>
            <person name="Ross D.E."/>
            <person name="Gulliver D."/>
        </authorList>
    </citation>
    <scope>NUCLEOTIDE SEQUENCE</scope>
    <source>
        <strain evidence="2">DER-2019</strain>
    </source>
</reference>
<comment type="caution">
    <text evidence="2">The sequence shown here is derived from an EMBL/GenBank/DDBJ whole genome shotgun (WGS) entry which is preliminary data.</text>
</comment>
<dbReference type="InterPro" id="IPR010982">
    <property type="entry name" value="Lambda_DNA-bd_dom_sf"/>
</dbReference>
<dbReference type="AlphaFoldDB" id="A0A923HYH0"/>
<evidence type="ECO:0000313" key="3">
    <source>
        <dbReference type="Proteomes" id="UP000616595"/>
    </source>
</evidence>
<dbReference type="PROSITE" id="PS50943">
    <property type="entry name" value="HTH_CROC1"/>
    <property type="match status" value="1"/>
</dbReference>
<dbReference type="Gene3D" id="1.10.260.40">
    <property type="entry name" value="lambda repressor-like DNA-binding domains"/>
    <property type="match status" value="1"/>
</dbReference>
<organism evidence="2 3">
    <name type="scientific">Acetobacterium paludosum</name>
    <dbReference type="NCBI Taxonomy" id="52693"/>
    <lineage>
        <taxon>Bacteria</taxon>
        <taxon>Bacillati</taxon>
        <taxon>Bacillota</taxon>
        <taxon>Clostridia</taxon>
        <taxon>Eubacteriales</taxon>
        <taxon>Eubacteriaceae</taxon>
        <taxon>Acetobacterium</taxon>
    </lineage>
</organism>
<name>A0A923HYH0_9FIRM</name>
<evidence type="ECO:0000313" key="2">
    <source>
        <dbReference type="EMBL" id="MBC3889480.1"/>
    </source>
</evidence>
<dbReference type="RefSeq" id="WP_148568476.1">
    <property type="nucleotide sequence ID" value="NZ_RXYA01000018.1"/>
</dbReference>
<dbReference type="SMART" id="SM00530">
    <property type="entry name" value="HTH_XRE"/>
    <property type="match status" value="1"/>
</dbReference>
<dbReference type="EMBL" id="WJBD01000019">
    <property type="protein sequence ID" value="MBC3889480.1"/>
    <property type="molecule type" value="Genomic_DNA"/>
</dbReference>
<keyword evidence="3" id="KW-1185">Reference proteome</keyword>
<evidence type="ECO:0000259" key="1">
    <source>
        <dbReference type="PROSITE" id="PS50943"/>
    </source>
</evidence>
<accession>A0A923HYH0</accession>
<proteinExistence type="predicted"/>
<feature type="domain" description="HTH cro/C1-type" evidence="1">
    <location>
        <begin position="7"/>
        <end position="61"/>
    </location>
</feature>
<dbReference type="Proteomes" id="UP000616595">
    <property type="component" value="Unassembled WGS sequence"/>
</dbReference>
<protein>
    <submittedName>
        <fullName evidence="2">Helix-turn-helix domain-containing protein</fullName>
    </submittedName>
</protein>
<sequence length="72" mass="8358">MTIGELIKKERTRCGMTQEELALKAGITGRTISYYENGQRDPQMITFGRVLGVMGIKIQFVRMEEEKYENRL</sequence>
<dbReference type="SUPFAM" id="SSF47413">
    <property type="entry name" value="lambda repressor-like DNA-binding domains"/>
    <property type="match status" value="1"/>
</dbReference>
<dbReference type="Pfam" id="PF01381">
    <property type="entry name" value="HTH_3"/>
    <property type="match status" value="1"/>
</dbReference>
<dbReference type="InterPro" id="IPR001387">
    <property type="entry name" value="Cro/C1-type_HTH"/>
</dbReference>
<dbReference type="GO" id="GO:0003677">
    <property type="term" value="F:DNA binding"/>
    <property type="evidence" value="ECO:0007669"/>
    <property type="project" value="InterPro"/>
</dbReference>